<accession>A0ABW5F288</accession>
<comment type="caution">
    <text evidence="2">The sequence shown here is derived from an EMBL/GenBank/DDBJ whole genome shotgun (WGS) entry which is preliminary data.</text>
</comment>
<dbReference type="Proteomes" id="UP001597448">
    <property type="component" value="Unassembled WGS sequence"/>
</dbReference>
<organism evidence="2 3">
    <name type="scientific">Paenibacillus rhizoplanae</name>
    <dbReference type="NCBI Taxonomy" id="1917181"/>
    <lineage>
        <taxon>Bacteria</taxon>
        <taxon>Bacillati</taxon>
        <taxon>Bacillota</taxon>
        <taxon>Bacilli</taxon>
        <taxon>Bacillales</taxon>
        <taxon>Paenibacillaceae</taxon>
        <taxon>Paenibacillus</taxon>
    </lineage>
</organism>
<name>A0ABW5F288_9BACL</name>
<keyword evidence="1" id="KW-0812">Transmembrane</keyword>
<protein>
    <submittedName>
        <fullName evidence="2">Uncharacterized protein</fullName>
    </submittedName>
</protein>
<keyword evidence="1" id="KW-0472">Membrane</keyword>
<reference evidence="3" key="1">
    <citation type="journal article" date="2019" name="Int. J. Syst. Evol. Microbiol.">
        <title>The Global Catalogue of Microorganisms (GCM) 10K type strain sequencing project: providing services to taxonomists for standard genome sequencing and annotation.</title>
        <authorList>
            <consortium name="The Broad Institute Genomics Platform"/>
            <consortium name="The Broad Institute Genome Sequencing Center for Infectious Disease"/>
            <person name="Wu L."/>
            <person name="Ma J."/>
        </authorList>
    </citation>
    <scope>NUCLEOTIDE SEQUENCE [LARGE SCALE GENOMIC DNA]</scope>
    <source>
        <strain evidence="3">CCM 8725</strain>
    </source>
</reference>
<proteinExistence type="predicted"/>
<dbReference type="EMBL" id="JBHUKY010000012">
    <property type="protein sequence ID" value="MFD2409173.1"/>
    <property type="molecule type" value="Genomic_DNA"/>
</dbReference>
<dbReference type="RefSeq" id="WP_209994034.1">
    <property type="nucleotide sequence ID" value="NZ_JBHSVQ010000001.1"/>
</dbReference>
<keyword evidence="1" id="KW-1133">Transmembrane helix</keyword>
<keyword evidence="3" id="KW-1185">Reference proteome</keyword>
<evidence type="ECO:0000256" key="1">
    <source>
        <dbReference type="SAM" id="Phobius"/>
    </source>
</evidence>
<evidence type="ECO:0000313" key="2">
    <source>
        <dbReference type="EMBL" id="MFD2409173.1"/>
    </source>
</evidence>
<feature type="transmembrane region" description="Helical" evidence="1">
    <location>
        <begin position="85"/>
        <end position="112"/>
    </location>
</feature>
<gene>
    <name evidence="2" type="ORF">ACFSX3_04790</name>
</gene>
<sequence>MSTMDVGGHWKYTYYNADSSTQAYLYTGSGVSFDMRDVKNAYKQVYLTKNTTNNPKISDFKMYATQVSNSYDSYNNYGGVYAVEIVGIVGAIPFANAIAAVAAGGIVVWTAYQGYSAWSSMNQAMANAYSLL</sequence>
<evidence type="ECO:0000313" key="3">
    <source>
        <dbReference type="Proteomes" id="UP001597448"/>
    </source>
</evidence>